<keyword evidence="2" id="KW-1185">Reference proteome</keyword>
<dbReference type="Proteomes" id="UP001168528">
    <property type="component" value="Unassembled WGS sequence"/>
</dbReference>
<dbReference type="RefSeq" id="WP_302039973.1">
    <property type="nucleotide sequence ID" value="NZ_JAUKPO010000016.1"/>
</dbReference>
<reference evidence="1" key="1">
    <citation type="submission" date="2023-07" db="EMBL/GenBank/DDBJ databases">
        <title>The genome sequence of Rhodocytophaga aerolata KACC 12507.</title>
        <authorList>
            <person name="Zhang X."/>
        </authorList>
    </citation>
    <scope>NUCLEOTIDE SEQUENCE</scope>
    <source>
        <strain evidence="1">KACC 12507</strain>
    </source>
</reference>
<dbReference type="EMBL" id="JAUKPO010000016">
    <property type="protein sequence ID" value="MDO1449172.1"/>
    <property type="molecule type" value="Genomic_DNA"/>
</dbReference>
<evidence type="ECO:0000313" key="1">
    <source>
        <dbReference type="EMBL" id="MDO1449172.1"/>
    </source>
</evidence>
<evidence type="ECO:0000313" key="2">
    <source>
        <dbReference type="Proteomes" id="UP001168528"/>
    </source>
</evidence>
<accession>A0ABT8REM9</accession>
<sequence length="188" mass="22197">MFKNKLLYALLLIIAFIIGYTVNEIFSEDNSVSINTNTKPSYVLFEPNYNVAHDQLLKENFEQSHRSDNYELEKKLGEKVTVTYWIDYPERLILNETWIIRFDTFDINKAIEYITDKEGFIITDICPEKPTAYNFFVFGSNSDLYFDCSFVNKNDINNYYESNVLIVGHRYPAYARGGIMKNHKRFQQ</sequence>
<gene>
    <name evidence="1" type="ORF">Q0590_23045</name>
</gene>
<name>A0ABT8REM9_9BACT</name>
<comment type="caution">
    <text evidence="1">The sequence shown here is derived from an EMBL/GenBank/DDBJ whole genome shotgun (WGS) entry which is preliminary data.</text>
</comment>
<proteinExistence type="predicted"/>
<organism evidence="1 2">
    <name type="scientific">Rhodocytophaga aerolata</name>
    <dbReference type="NCBI Taxonomy" id="455078"/>
    <lineage>
        <taxon>Bacteria</taxon>
        <taxon>Pseudomonadati</taxon>
        <taxon>Bacteroidota</taxon>
        <taxon>Cytophagia</taxon>
        <taxon>Cytophagales</taxon>
        <taxon>Rhodocytophagaceae</taxon>
        <taxon>Rhodocytophaga</taxon>
    </lineage>
</organism>
<protein>
    <submittedName>
        <fullName evidence="1">Uncharacterized protein</fullName>
    </submittedName>
</protein>